<keyword evidence="1" id="KW-1133">Transmembrane helix</keyword>
<gene>
    <name evidence="2" type="ORF">LGLO00237_LOCUS33475</name>
</gene>
<proteinExistence type="predicted"/>
<keyword evidence="1" id="KW-0472">Membrane</keyword>
<accession>A0A7S3ZFN9</accession>
<dbReference type="Gene3D" id="2.60.120.620">
    <property type="entry name" value="q2cbj1_9rhob like domain"/>
    <property type="match status" value="1"/>
</dbReference>
<dbReference type="SUPFAM" id="SSF51197">
    <property type="entry name" value="Clavaminate synthase-like"/>
    <property type="match status" value="1"/>
</dbReference>
<evidence type="ECO:0000256" key="1">
    <source>
        <dbReference type="SAM" id="Phobius"/>
    </source>
</evidence>
<dbReference type="EMBL" id="HBIV01048175">
    <property type="protein sequence ID" value="CAE0681688.1"/>
    <property type="molecule type" value="Transcribed_RNA"/>
</dbReference>
<name>A0A7S3ZFN9_9EUKA</name>
<sequence length="204" mass="23387">MADSTRAKGDLSNLQGERSRKLALDFKDVYAAKEASPELKNQIDALRRDGFLVLRNVLSRGSLDEIRQALGPYIREGKKANLGRNNFEGHKTNRVYALLAKSRAFDQIAENKRVLDIMDRVLMPNYLLSACLAIDIHPGETPQVSDPNSYNDNNNNNNNSIIITCMAVCEWLRDFFVFFVYVFFVVPDIFCFTFLFFLCLWFPL</sequence>
<protein>
    <submittedName>
        <fullName evidence="2">Uncharacterized protein</fullName>
    </submittedName>
</protein>
<reference evidence="2" key="1">
    <citation type="submission" date="2021-01" db="EMBL/GenBank/DDBJ databases">
        <authorList>
            <person name="Corre E."/>
            <person name="Pelletier E."/>
            <person name="Niang G."/>
            <person name="Scheremetjew M."/>
            <person name="Finn R."/>
            <person name="Kale V."/>
            <person name="Holt S."/>
            <person name="Cochrane G."/>
            <person name="Meng A."/>
            <person name="Brown T."/>
            <person name="Cohen L."/>
        </authorList>
    </citation>
    <scope>NUCLEOTIDE SEQUENCE</scope>
    <source>
        <strain evidence="2">CCCM811</strain>
    </source>
</reference>
<keyword evidence="1" id="KW-0812">Transmembrane</keyword>
<dbReference type="AlphaFoldDB" id="A0A7S3ZFN9"/>
<evidence type="ECO:0000313" key="2">
    <source>
        <dbReference type="EMBL" id="CAE0681688.1"/>
    </source>
</evidence>
<organism evidence="2">
    <name type="scientific">Lotharella globosa</name>
    <dbReference type="NCBI Taxonomy" id="91324"/>
    <lineage>
        <taxon>Eukaryota</taxon>
        <taxon>Sar</taxon>
        <taxon>Rhizaria</taxon>
        <taxon>Cercozoa</taxon>
        <taxon>Chlorarachniophyceae</taxon>
        <taxon>Lotharella</taxon>
    </lineage>
</organism>
<feature type="transmembrane region" description="Helical" evidence="1">
    <location>
        <begin position="175"/>
        <end position="202"/>
    </location>
</feature>